<proteinExistence type="predicted"/>
<gene>
    <name evidence="2" type="ORF">APUU_50804A</name>
</gene>
<protein>
    <submittedName>
        <fullName evidence="2">Uncharacterized protein</fullName>
    </submittedName>
</protein>
<keyword evidence="3" id="KW-1185">Reference proteome</keyword>
<accession>A0A7R8AQP9</accession>
<feature type="region of interest" description="Disordered" evidence="1">
    <location>
        <begin position="1"/>
        <end position="54"/>
    </location>
</feature>
<evidence type="ECO:0000313" key="2">
    <source>
        <dbReference type="EMBL" id="BCS26093.1"/>
    </source>
</evidence>
<sequence>MSDGDISASHRSLSPGDSSRESSRDSQSGRLRAPYTPSNPIQARTQHLRRHGLAVSDSAPNTITIFMDIPNGTHLSPMQPEPTNHILKVITWLIEQVKERLTTKEFCNPHDMPMPTYSRIRITVVTGKETPFGVYTAVYEALVSLLESLLERDARGEILEITEDWAMVEDCVCVQWDRCEEPLDIYFNNPVVNPRWRDDVRADLPIFGLEGSLSGR</sequence>
<feature type="compositionally biased region" description="Polar residues" evidence="1">
    <location>
        <begin position="36"/>
        <end position="45"/>
    </location>
</feature>
<dbReference type="KEGG" id="apuu:APUU_50804A"/>
<dbReference type="RefSeq" id="XP_041558287.1">
    <property type="nucleotide sequence ID" value="XM_041705842.1"/>
</dbReference>
<evidence type="ECO:0000256" key="1">
    <source>
        <dbReference type="SAM" id="MobiDB-lite"/>
    </source>
</evidence>
<reference evidence="2" key="1">
    <citation type="submission" date="2021-01" db="EMBL/GenBank/DDBJ databases">
        <authorList>
            <consortium name="Aspergillus puulaauensis MK2 genome sequencing consortium"/>
            <person name="Kazuki M."/>
            <person name="Futagami T."/>
        </authorList>
    </citation>
    <scope>NUCLEOTIDE SEQUENCE</scope>
    <source>
        <strain evidence="2">MK2</strain>
    </source>
</reference>
<evidence type="ECO:0000313" key="3">
    <source>
        <dbReference type="Proteomes" id="UP000654913"/>
    </source>
</evidence>
<name>A0A7R8AQP9_9EURO</name>
<dbReference type="AlphaFoldDB" id="A0A7R8AQP9"/>
<organism evidence="2 3">
    <name type="scientific">Aspergillus puulaauensis</name>
    <dbReference type="NCBI Taxonomy" id="1220207"/>
    <lineage>
        <taxon>Eukaryota</taxon>
        <taxon>Fungi</taxon>
        <taxon>Dikarya</taxon>
        <taxon>Ascomycota</taxon>
        <taxon>Pezizomycotina</taxon>
        <taxon>Eurotiomycetes</taxon>
        <taxon>Eurotiomycetidae</taxon>
        <taxon>Eurotiales</taxon>
        <taxon>Aspergillaceae</taxon>
        <taxon>Aspergillus</taxon>
    </lineage>
</organism>
<dbReference type="EMBL" id="AP024447">
    <property type="protein sequence ID" value="BCS26093.1"/>
    <property type="molecule type" value="Genomic_DNA"/>
</dbReference>
<dbReference type="GeneID" id="64976098"/>
<dbReference type="Proteomes" id="UP000654913">
    <property type="component" value="Chromosome 5"/>
</dbReference>
<dbReference type="OrthoDB" id="4488014at2759"/>
<reference evidence="2" key="2">
    <citation type="submission" date="2021-02" db="EMBL/GenBank/DDBJ databases">
        <title>Aspergillus puulaauensis MK2 genome sequence.</title>
        <authorList>
            <person name="Futagami T."/>
            <person name="Mori K."/>
            <person name="Kadooka C."/>
            <person name="Tanaka T."/>
        </authorList>
    </citation>
    <scope>NUCLEOTIDE SEQUENCE</scope>
    <source>
        <strain evidence="2">MK2</strain>
    </source>
</reference>